<dbReference type="InterPro" id="IPR011053">
    <property type="entry name" value="Single_hybrid_motif"/>
</dbReference>
<dbReference type="EMBL" id="KQ242254">
    <property type="protein sequence ID" value="KNC79733.1"/>
    <property type="molecule type" value="Genomic_DNA"/>
</dbReference>
<reference evidence="1 2" key="1">
    <citation type="submission" date="2011-02" db="EMBL/GenBank/DDBJ databases">
        <title>The Genome Sequence of Sphaeroforma arctica JP610.</title>
        <authorList>
            <consortium name="The Broad Institute Genome Sequencing Platform"/>
            <person name="Russ C."/>
            <person name="Cuomo C."/>
            <person name="Young S.K."/>
            <person name="Zeng Q."/>
            <person name="Gargeya S."/>
            <person name="Alvarado L."/>
            <person name="Berlin A."/>
            <person name="Chapman S.B."/>
            <person name="Chen Z."/>
            <person name="Freedman E."/>
            <person name="Gellesch M."/>
            <person name="Goldberg J."/>
            <person name="Griggs A."/>
            <person name="Gujja S."/>
            <person name="Heilman E."/>
            <person name="Heiman D."/>
            <person name="Howarth C."/>
            <person name="Mehta T."/>
            <person name="Neiman D."/>
            <person name="Pearson M."/>
            <person name="Roberts A."/>
            <person name="Saif S."/>
            <person name="Shea T."/>
            <person name="Shenoy N."/>
            <person name="Sisk P."/>
            <person name="Stolte C."/>
            <person name="Sykes S."/>
            <person name="White J."/>
            <person name="Yandava C."/>
            <person name="Burger G."/>
            <person name="Gray M.W."/>
            <person name="Holland P.W.H."/>
            <person name="King N."/>
            <person name="Lang F.B.F."/>
            <person name="Roger A.J."/>
            <person name="Ruiz-Trillo I."/>
            <person name="Haas B."/>
            <person name="Nusbaum C."/>
            <person name="Birren B."/>
        </authorList>
    </citation>
    <scope>NUCLEOTIDE SEQUENCE [LARGE SCALE GENOMIC DNA]</scope>
    <source>
        <strain evidence="1 2">JP610</strain>
    </source>
</reference>
<evidence type="ECO:0000313" key="2">
    <source>
        <dbReference type="Proteomes" id="UP000054560"/>
    </source>
</evidence>
<dbReference type="AlphaFoldDB" id="A0A0L0FUW7"/>
<dbReference type="SUPFAM" id="SSF51230">
    <property type="entry name" value="Single hybrid motif"/>
    <property type="match status" value="1"/>
</dbReference>
<dbReference type="Gene3D" id="2.40.50.100">
    <property type="match status" value="1"/>
</dbReference>
<proteinExistence type="predicted"/>
<evidence type="ECO:0000313" key="1">
    <source>
        <dbReference type="EMBL" id="KNC79733.1"/>
    </source>
</evidence>
<evidence type="ECO:0008006" key="3">
    <source>
        <dbReference type="Google" id="ProtNLM"/>
    </source>
</evidence>
<sequence length="112" mass="12293">MSTYTDDECAAVGLPAGRSGVIIKWNVEKGSNLYLGQEVCVYKYEVLNKETQNIETRQKKLKTGVAGIVARIVVKENEAIGSNQPAVMIKEECKHELVSMGICNECEADVTL</sequence>
<accession>A0A0L0FUW7</accession>
<dbReference type="RefSeq" id="XP_014153635.1">
    <property type="nucleotide sequence ID" value="XM_014298160.1"/>
</dbReference>
<keyword evidence="2" id="KW-1185">Reference proteome</keyword>
<dbReference type="Proteomes" id="UP000054560">
    <property type="component" value="Unassembled WGS sequence"/>
</dbReference>
<organism evidence="1 2">
    <name type="scientific">Sphaeroforma arctica JP610</name>
    <dbReference type="NCBI Taxonomy" id="667725"/>
    <lineage>
        <taxon>Eukaryota</taxon>
        <taxon>Ichthyosporea</taxon>
        <taxon>Ichthyophonida</taxon>
        <taxon>Sphaeroforma</taxon>
    </lineage>
</organism>
<name>A0A0L0FUW7_9EUKA</name>
<protein>
    <recommendedName>
        <fullName evidence="3">Lipoyl-binding domain-containing protein</fullName>
    </recommendedName>
</protein>
<dbReference type="GeneID" id="25908386"/>
<gene>
    <name evidence="1" type="ORF">SARC_07882</name>
</gene>